<keyword evidence="2" id="KW-1185">Reference proteome</keyword>
<sequence>MHATKITYLQLLTRLIQNKSSFFSNPPHQQSLHKLRNPTNIRSSTSLTRSLQGVLFAQLLKHLRPYAPSRLHPLHHWLLLNTLLPDIQIVHPRPTRLLSWCCG</sequence>
<organism evidence="1 2">
    <name type="scientific">Vigna mungo</name>
    <name type="common">Black gram</name>
    <name type="synonym">Phaseolus mungo</name>
    <dbReference type="NCBI Taxonomy" id="3915"/>
    <lineage>
        <taxon>Eukaryota</taxon>
        <taxon>Viridiplantae</taxon>
        <taxon>Streptophyta</taxon>
        <taxon>Embryophyta</taxon>
        <taxon>Tracheophyta</taxon>
        <taxon>Spermatophyta</taxon>
        <taxon>Magnoliopsida</taxon>
        <taxon>eudicotyledons</taxon>
        <taxon>Gunneridae</taxon>
        <taxon>Pentapetalae</taxon>
        <taxon>rosids</taxon>
        <taxon>fabids</taxon>
        <taxon>Fabales</taxon>
        <taxon>Fabaceae</taxon>
        <taxon>Papilionoideae</taxon>
        <taxon>50 kb inversion clade</taxon>
        <taxon>NPAAA clade</taxon>
        <taxon>indigoferoid/millettioid clade</taxon>
        <taxon>Phaseoleae</taxon>
        <taxon>Vigna</taxon>
    </lineage>
</organism>
<proteinExistence type="predicted"/>
<evidence type="ECO:0000313" key="2">
    <source>
        <dbReference type="Proteomes" id="UP001374535"/>
    </source>
</evidence>
<accession>A0AAQ3S2R1</accession>
<reference evidence="1 2" key="1">
    <citation type="journal article" date="2023" name="Life. Sci Alliance">
        <title>Evolutionary insights into 3D genome organization and epigenetic landscape of Vigna mungo.</title>
        <authorList>
            <person name="Junaid A."/>
            <person name="Singh B."/>
            <person name="Bhatia S."/>
        </authorList>
    </citation>
    <scope>NUCLEOTIDE SEQUENCE [LARGE SCALE GENOMIC DNA]</scope>
    <source>
        <strain evidence="1">Urdbean</strain>
    </source>
</reference>
<protein>
    <submittedName>
        <fullName evidence="1">Uncharacterized protein</fullName>
    </submittedName>
</protein>
<name>A0AAQ3S2R1_VIGMU</name>
<dbReference type="AlphaFoldDB" id="A0AAQ3S2R1"/>
<dbReference type="EMBL" id="CP144697">
    <property type="protein sequence ID" value="WVZ15272.1"/>
    <property type="molecule type" value="Genomic_DNA"/>
</dbReference>
<evidence type="ECO:0000313" key="1">
    <source>
        <dbReference type="EMBL" id="WVZ15272.1"/>
    </source>
</evidence>
<gene>
    <name evidence="1" type="ORF">V8G54_012838</name>
</gene>
<dbReference type="Proteomes" id="UP001374535">
    <property type="component" value="Chromosome 4"/>
</dbReference>